<dbReference type="PANTHER" id="PTHR36306:SF1">
    <property type="entry name" value="ALPHA-AMYLASE-RELATED"/>
    <property type="match status" value="1"/>
</dbReference>
<reference evidence="4" key="1">
    <citation type="submission" date="2018-06" db="EMBL/GenBank/DDBJ databases">
        <authorList>
            <person name="Zhirakovskaya E."/>
        </authorList>
    </citation>
    <scope>NUCLEOTIDE SEQUENCE</scope>
</reference>
<keyword evidence="2" id="KW-0119">Carbohydrate metabolism</keyword>
<name>A0A3B0ZII2_9ZZZZ</name>
<gene>
    <name evidence="4" type="ORF">MNBD_GAMMA18-703</name>
</gene>
<dbReference type="Gene3D" id="3.20.110.10">
    <property type="entry name" value="Glycoside hydrolase 38, N terminal domain"/>
    <property type="match status" value="1"/>
</dbReference>
<evidence type="ECO:0000313" key="4">
    <source>
        <dbReference type="EMBL" id="VAW86099.1"/>
    </source>
</evidence>
<evidence type="ECO:0000259" key="3">
    <source>
        <dbReference type="Pfam" id="PF03065"/>
    </source>
</evidence>
<accession>A0A3B0ZII2</accession>
<dbReference type="AlphaFoldDB" id="A0A3B0ZII2"/>
<dbReference type="CDD" id="cd10796">
    <property type="entry name" value="GH57N_APU"/>
    <property type="match status" value="1"/>
</dbReference>
<dbReference type="GO" id="GO:0005975">
    <property type="term" value="P:carbohydrate metabolic process"/>
    <property type="evidence" value="ECO:0007669"/>
    <property type="project" value="InterPro"/>
</dbReference>
<evidence type="ECO:0000256" key="2">
    <source>
        <dbReference type="ARBA" id="ARBA00023277"/>
    </source>
</evidence>
<dbReference type="PANTHER" id="PTHR36306">
    <property type="entry name" value="ALPHA-AMYLASE-RELATED-RELATED"/>
    <property type="match status" value="1"/>
</dbReference>
<feature type="domain" description="Glycoside hydrolase family 57 N-terminal" evidence="3">
    <location>
        <begin position="11"/>
        <end position="436"/>
    </location>
</feature>
<comment type="similarity">
    <text evidence="1">Belongs to the glycosyl hydrolase 57 family.</text>
</comment>
<protein>
    <submittedName>
        <fullName evidence="4">Amylopullulanase</fullName>
    </submittedName>
</protein>
<dbReference type="InterPro" id="IPR027291">
    <property type="entry name" value="Glyco_hydro_38_N_sf"/>
</dbReference>
<dbReference type="InterPro" id="IPR004300">
    <property type="entry name" value="Glyco_hydro_57_N"/>
</dbReference>
<dbReference type="InterPro" id="IPR052046">
    <property type="entry name" value="GH57_Enzymes"/>
</dbReference>
<dbReference type="InterPro" id="IPR011330">
    <property type="entry name" value="Glyco_hydro/deAcase_b/a-brl"/>
</dbReference>
<dbReference type="GO" id="GO:0003824">
    <property type="term" value="F:catalytic activity"/>
    <property type="evidence" value="ECO:0007669"/>
    <property type="project" value="InterPro"/>
</dbReference>
<sequence>MSDKKPLKVVLCWHMHQPEYRDLSSGEFQQPWTYLHAIKDYVDMAAHLEAVPEAKAVINFVPILLEQIDEYAQQVQQHLKSKKSINDPMLNMLNRSVMPTDCDKRLRMVKNCLRANRETVINRFLPFKRLAEIADWVCLNHDAMSYISEQYLADLLVWYHIAWLGEFVRRDDGRIKHLIDKGINFSMHDRNVLMRVIGELLTGLIPRYRKLAENGQIELSMTPYAHPIAPLLLSIDSAKEAMPDAPLPLLQQYPGGDERLRRHISHGLEVFESYFGFKPKGIWPAEGGVSVNALEVFDDYGFQWAATGENVMRNSINRDGCSLDGLECRGSHQAYQVQEQNIRMFFRDDGLSDMVGFTYSTWHADDAVNNLVQNLENIAQHCEDMEGSVASIILDGENAWEYYPENGYHFLSALYQRLSEHPGLELTTYSEVVEKQVPAGKLQGLMAGSWVYGTFSTWIGDVDKNRGWDMLGDVKRCYDRVVASGRLSEEELESAEKQLFICEGSDWFWWFGDYNPSDSVSDFEQMFRMHLARLYELLGEDPPEYLSHVFTHGSGAPAMGGAMRPGQVS</sequence>
<proteinExistence type="inferred from homology"/>
<dbReference type="EMBL" id="UOFP01000122">
    <property type="protein sequence ID" value="VAW86099.1"/>
    <property type="molecule type" value="Genomic_DNA"/>
</dbReference>
<dbReference type="SUPFAM" id="SSF88713">
    <property type="entry name" value="Glycoside hydrolase/deacetylase"/>
    <property type="match status" value="1"/>
</dbReference>
<organism evidence="4">
    <name type="scientific">hydrothermal vent metagenome</name>
    <dbReference type="NCBI Taxonomy" id="652676"/>
    <lineage>
        <taxon>unclassified sequences</taxon>
        <taxon>metagenomes</taxon>
        <taxon>ecological metagenomes</taxon>
    </lineage>
</organism>
<evidence type="ECO:0000256" key="1">
    <source>
        <dbReference type="ARBA" id="ARBA00006821"/>
    </source>
</evidence>
<dbReference type="Pfam" id="PF03065">
    <property type="entry name" value="Glyco_hydro_57"/>
    <property type="match status" value="1"/>
</dbReference>